<organism evidence="8 9">
    <name type="scientific">Candidatus Taylorbacteria bacterium RIFCSPLOWO2_12_FULL_43_20</name>
    <dbReference type="NCBI Taxonomy" id="1802332"/>
    <lineage>
        <taxon>Bacteria</taxon>
        <taxon>Candidatus Tayloriibacteriota</taxon>
    </lineage>
</organism>
<feature type="transmembrane region" description="Helical" evidence="6">
    <location>
        <begin position="482"/>
        <end position="499"/>
    </location>
</feature>
<feature type="transmembrane region" description="Helical" evidence="6">
    <location>
        <begin position="511"/>
        <end position="536"/>
    </location>
</feature>
<reference evidence="8 9" key="1">
    <citation type="journal article" date="2016" name="Nat. Commun.">
        <title>Thousands of microbial genomes shed light on interconnected biogeochemical processes in an aquifer system.</title>
        <authorList>
            <person name="Anantharaman K."/>
            <person name="Brown C.T."/>
            <person name="Hug L.A."/>
            <person name="Sharon I."/>
            <person name="Castelle C.J."/>
            <person name="Probst A.J."/>
            <person name="Thomas B.C."/>
            <person name="Singh A."/>
            <person name="Wilkins M.J."/>
            <person name="Karaoz U."/>
            <person name="Brodie E.L."/>
            <person name="Williams K.H."/>
            <person name="Hubbard S.S."/>
            <person name="Banfield J.F."/>
        </authorList>
    </citation>
    <scope>NUCLEOTIDE SEQUENCE [LARGE SCALE GENOMIC DNA]</scope>
</reference>
<dbReference type="SUPFAM" id="SSF48452">
    <property type="entry name" value="TPR-like"/>
    <property type="match status" value="1"/>
</dbReference>
<feature type="transmembrane region" description="Helical" evidence="6">
    <location>
        <begin position="285"/>
        <end position="304"/>
    </location>
</feature>
<evidence type="ECO:0000256" key="3">
    <source>
        <dbReference type="ARBA" id="ARBA00022989"/>
    </source>
</evidence>
<dbReference type="EMBL" id="MHSK01000029">
    <property type="protein sequence ID" value="OHA41635.1"/>
    <property type="molecule type" value="Genomic_DNA"/>
</dbReference>
<feature type="transmembrane region" description="Helical" evidence="6">
    <location>
        <begin position="417"/>
        <end position="439"/>
    </location>
</feature>
<evidence type="ECO:0000256" key="6">
    <source>
        <dbReference type="SAM" id="Phobius"/>
    </source>
</evidence>
<evidence type="ECO:0000313" key="9">
    <source>
        <dbReference type="Proteomes" id="UP000177269"/>
    </source>
</evidence>
<feature type="transmembrane region" description="Helical" evidence="6">
    <location>
        <begin position="78"/>
        <end position="99"/>
    </location>
</feature>
<feature type="transmembrane region" description="Helical" evidence="6">
    <location>
        <begin position="316"/>
        <end position="332"/>
    </location>
</feature>
<dbReference type="Proteomes" id="UP000177269">
    <property type="component" value="Unassembled WGS sequence"/>
</dbReference>
<dbReference type="PANTHER" id="PTHR37422">
    <property type="entry name" value="TEICHURONIC ACID BIOSYNTHESIS PROTEIN TUAE"/>
    <property type="match status" value="1"/>
</dbReference>
<feature type="repeat" description="TPR" evidence="5">
    <location>
        <begin position="620"/>
        <end position="653"/>
    </location>
</feature>
<proteinExistence type="predicted"/>
<feature type="transmembrane region" description="Helical" evidence="6">
    <location>
        <begin position="177"/>
        <end position="196"/>
    </location>
</feature>
<comment type="subcellular location">
    <subcellularLocation>
        <location evidence="1">Membrane</location>
        <topology evidence="1">Multi-pass membrane protein</topology>
    </subcellularLocation>
</comment>
<dbReference type="Pfam" id="PF14559">
    <property type="entry name" value="TPR_19"/>
    <property type="match status" value="1"/>
</dbReference>
<feature type="transmembrane region" description="Helical" evidence="6">
    <location>
        <begin position="12"/>
        <end position="35"/>
    </location>
</feature>
<feature type="domain" description="O-antigen ligase-related" evidence="7">
    <location>
        <begin position="275"/>
        <end position="433"/>
    </location>
</feature>
<keyword evidence="3 6" id="KW-1133">Transmembrane helix</keyword>
<evidence type="ECO:0000256" key="4">
    <source>
        <dbReference type="ARBA" id="ARBA00023136"/>
    </source>
</evidence>
<accession>A0A1G2NZV8</accession>
<dbReference type="GO" id="GO:0016020">
    <property type="term" value="C:membrane"/>
    <property type="evidence" value="ECO:0007669"/>
    <property type="project" value="UniProtKB-SubCell"/>
</dbReference>
<dbReference type="Pfam" id="PF04932">
    <property type="entry name" value="Wzy_C"/>
    <property type="match status" value="1"/>
</dbReference>
<gene>
    <name evidence="8" type="ORF">A3G52_01640</name>
</gene>
<dbReference type="Gene3D" id="1.25.40.10">
    <property type="entry name" value="Tetratricopeptide repeat domain"/>
    <property type="match status" value="1"/>
</dbReference>
<sequence>MAKFLRIFTISGLFLIPLIPVIVAGGESFTAFFFPDLLFPFITGKNFAFRIIIEIIFASWILLALLEPKYRPKKTLILWSLAAFLAIIAVADVFSVNAYKSIWSNYERMEGLILHVHLFMYFLVAAAILSTEKLWNRFLHANIAVGIFVMLFSFLQLGGELAINQGGVRVDATLGNATYLAVYTLFNIFIILYFLYSNRGKLKDILWALVLGCVGFLIYYVDYASALEVSAGVRGITLSIIAAGATFVCLYLIFKKAAQGYIRIAIYFLLLGGEIYILMSTATRGAMIGLVCGLVFVFAAVAIVEKKDLFMRRLNIGLLVGLVALAAMFVVFKDENFIRKNPSLSRFGSLLDSDLNKFFLEGEGKSRYYNGIAALRAFKDRPVFGWGQESFNYVYYKYYNPKMYNQEPWFDRAHNVIFDWLVAGGILGLLAYLAIFFFVAHALWKGERGNISPEENDKLGRIVLTGLIGAYFIQNLTVFDNITSYIMFFAILALINTHYGKGEVIAPHKRLAAGSSAFYSITVAVSLLLIVGIYTINIKSILASNQLISALSANNPESSLQYFKSSLALNTPGKGETRQFLGQIAERVVSSPADDETKIRFVTFVEQEFRKQLKETPEDVRMHFIAGNFFMRIGKRAEAIQILERAAALSPNKQNVLIALAFAHLNSGEFMEGHELVKRAYDQSPEFEDIKMLYALTAIYAKKIDLAKEILGDKYEETITEDIGFSNALKLVN</sequence>
<dbReference type="InterPro" id="IPR019734">
    <property type="entry name" value="TPR_rpt"/>
</dbReference>
<dbReference type="PANTHER" id="PTHR37422:SF13">
    <property type="entry name" value="LIPOPOLYSACCHARIDE BIOSYNTHESIS PROTEIN PA4999-RELATED"/>
    <property type="match status" value="1"/>
</dbReference>
<feature type="transmembrane region" description="Helical" evidence="6">
    <location>
        <begin position="138"/>
        <end position="157"/>
    </location>
</feature>
<evidence type="ECO:0000256" key="2">
    <source>
        <dbReference type="ARBA" id="ARBA00022692"/>
    </source>
</evidence>
<evidence type="ECO:0000256" key="1">
    <source>
        <dbReference type="ARBA" id="ARBA00004141"/>
    </source>
</evidence>
<feature type="transmembrane region" description="Helical" evidence="6">
    <location>
        <begin position="47"/>
        <end position="66"/>
    </location>
</feature>
<keyword evidence="4 6" id="KW-0472">Membrane</keyword>
<keyword evidence="2 6" id="KW-0812">Transmembrane</keyword>
<evidence type="ECO:0000313" key="8">
    <source>
        <dbReference type="EMBL" id="OHA41635.1"/>
    </source>
</evidence>
<comment type="caution">
    <text evidence="8">The sequence shown here is derived from an EMBL/GenBank/DDBJ whole genome shotgun (WGS) entry which is preliminary data.</text>
</comment>
<evidence type="ECO:0000259" key="7">
    <source>
        <dbReference type="Pfam" id="PF04932"/>
    </source>
</evidence>
<dbReference type="AlphaFoldDB" id="A0A1G2NZV8"/>
<keyword evidence="5" id="KW-0802">TPR repeat</keyword>
<protein>
    <recommendedName>
        <fullName evidence="7">O-antigen ligase-related domain-containing protein</fullName>
    </recommendedName>
</protein>
<dbReference type="PROSITE" id="PS50005">
    <property type="entry name" value="TPR"/>
    <property type="match status" value="1"/>
</dbReference>
<evidence type="ECO:0000256" key="5">
    <source>
        <dbReference type="PROSITE-ProRule" id="PRU00339"/>
    </source>
</evidence>
<dbReference type="InterPro" id="IPR051533">
    <property type="entry name" value="WaaL-like"/>
</dbReference>
<feature type="transmembrane region" description="Helical" evidence="6">
    <location>
        <begin position="111"/>
        <end position="131"/>
    </location>
</feature>
<dbReference type="InterPro" id="IPR011990">
    <property type="entry name" value="TPR-like_helical_dom_sf"/>
</dbReference>
<feature type="transmembrane region" description="Helical" evidence="6">
    <location>
        <begin position="459"/>
        <end position="476"/>
    </location>
</feature>
<feature type="transmembrane region" description="Helical" evidence="6">
    <location>
        <begin position="261"/>
        <end position="279"/>
    </location>
</feature>
<dbReference type="InterPro" id="IPR007016">
    <property type="entry name" value="O-antigen_ligase-rel_domated"/>
</dbReference>
<feature type="transmembrane region" description="Helical" evidence="6">
    <location>
        <begin position="205"/>
        <end position="221"/>
    </location>
</feature>
<feature type="transmembrane region" description="Helical" evidence="6">
    <location>
        <begin position="233"/>
        <end position="254"/>
    </location>
</feature>
<name>A0A1G2NZV8_9BACT</name>